<name>A0A6M8MLH0_9PSED</name>
<dbReference type="EMBL" id="CP053746">
    <property type="protein sequence ID" value="QKF49425.1"/>
    <property type="molecule type" value="Genomic_DNA"/>
</dbReference>
<evidence type="ECO:0000313" key="2">
    <source>
        <dbReference type="Proteomes" id="UP000501989"/>
    </source>
</evidence>
<evidence type="ECO:0000313" key="1">
    <source>
        <dbReference type="EMBL" id="QKF49425.1"/>
    </source>
</evidence>
<dbReference type="KEGG" id="pgg:FX982_00344"/>
<sequence length="67" mass="6991">MGTINLDARVAVSGTGFSREGASSGATSSKGLIVPTLCVGMHPETLRVIPDRSTIYFPGVSVRRCLP</sequence>
<accession>A0A6M8MLH0</accession>
<protein>
    <submittedName>
        <fullName evidence="1">Uncharacterized protein</fullName>
    </submittedName>
</protein>
<proteinExistence type="predicted"/>
<dbReference type="AlphaFoldDB" id="A0A6M8MLH0"/>
<reference evidence="2" key="1">
    <citation type="submission" date="2019-12" db="EMBL/GenBank/DDBJ databases">
        <title>Endophytic bacteria associated with Panax ginseng seedlings.</title>
        <authorList>
            <person name="Park J.M."/>
            <person name="Shin R."/>
            <person name="Jo S.H."/>
        </authorList>
    </citation>
    <scope>NUCLEOTIDE SEQUENCE [LARGE SCALE GENOMIC DNA]</scope>
    <source>
        <strain evidence="2">PgKB30</strain>
    </source>
</reference>
<gene>
    <name evidence="1" type="ORF">FX982_00344</name>
</gene>
<keyword evidence="2" id="KW-1185">Reference proteome</keyword>
<dbReference type="Proteomes" id="UP000501989">
    <property type="component" value="Chromosome"/>
</dbReference>
<organism evidence="1 2">
    <name type="scientific">Pseudomonas graminis</name>
    <dbReference type="NCBI Taxonomy" id="158627"/>
    <lineage>
        <taxon>Bacteria</taxon>
        <taxon>Pseudomonadati</taxon>
        <taxon>Pseudomonadota</taxon>
        <taxon>Gammaproteobacteria</taxon>
        <taxon>Pseudomonadales</taxon>
        <taxon>Pseudomonadaceae</taxon>
        <taxon>Pseudomonas</taxon>
    </lineage>
</organism>